<dbReference type="EMBL" id="LFZO01000983">
    <property type="protein sequence ID" value="KXS94405.1"/>
    <property type="molecule type" value="Genomic_DNA"/>
</dbReference>
<evidence type="ECO:0008006" key="4">
    <source>
        <dbReference type="Google" id="ProtNLM"/>
    </source>
</evidence>
<feature type="signal peptide" evidence="1">
    <location>
        <begin position="1"/>
        <end position="18"/>
    </location>
</feature>
<dbReference type="OrthoDB" id="10502763at2759"/>
<accession>A0A139GW20</accession>
<gene>
    <name evidence="2" type="ORF">AC579_10226</name>
</gene>
<evidence type="ECO:0000313" key="3">
    <source>
        <dbReference type="Proteomes" id="UP000073492"/>
    </source>
</evidence>
<keyword evidence="1" id="KW-0732">Signal</keyword>
<keyword evidence="3" id="KW-1185">Reference proteome</keyword>
<dbReference type="Proteomes" id="UP000073492">
    <property type="component" value="Unassembled WGS sequence"/>
</dbReference>
<evidence type="ECO:0000313" key="2">
    <source>
        <dbReference type="EMBL" id="KXS94405.1"/>
    </source>
</evidence>
<sequence>MHLFQLLTLCALTSTAAAADCKETADGQAECGGYLSSQPYTWQCVPNAKDPSMKYGPPNNNCKYLSGDSSSKYYCCVNGPTTRNPPF</sequence>
<proteinExistence type="predicted"/>
<name>A0A139GW20_9PEZI</name>
<dbReference type="AlphaFoldDB" id="A0A139GW20"/>
<comment type="caution">
    <text evidence="2">The sequence shown here is derived from an EMBL/GenBank/DDBJ whole genome shotgun (WGS) entry which is preliminary data.</text>
</comment>
<organism evidence="2 3">
    <name type="scientific">Pseudocercospora musae</name>
    <dbReference type="NCBI Taxonomy" id="113226"/>
    <lineage>
        <taxon>Eukaryota</taxon>
        <taxon>Fungi</taxon>
        <taxon>Dikarya</taxon>
        <taxon>Ascomycota</taxon>
        <taxon>Pezizomycotina</taxon>
        <taxon>Dothideomycetes</taxon>
        <taxon>Dothideomycetidae</taxon>
        <taxon>Mycosphaerellales</taxon>
        <taxon>Mycosphaerellaceae</taxon>
        <taxon>Pseudocercospora</taxon>
    </lineage>
</organism>
<evidence type="ECO:0000256" key="1">
    <source>
        <dbReference type="SAM" id="SignalP"/>
    </source>
</evidence>
<protein>
    <recommendedName>
        <fullName evidence="4">Ig-like domain-containing protein</fullName>
    </recommendedName>
</protein>
<feature type="chain" id="PRO_5007296914" description="Ig-like domain-containing protein" evidence="1">
    <location>
        <begin position="19"/>
        <end position="87"/>
    </location>
</feature>
<reference evidence="2 3" key="1">
    <citation type="submission" date="2015-07" db="EMBL/GenBank/DDBJ databases">
        <title>Comparative genomics of the Sigatoka disease complex on banana suggests a link between parallel evolutionary changes in Pseudocercospora fijiensis and Pseudocercospora eumusae and increased virulence on the banana host.</title>
        <authorList>
            <person name="Chang T.-C."/>
            <person name="Salvucci A."/>
            <person name="Crous P.W."/>
            <person name="Stergiopoulos I."/>
        </authorList>
    </citation>
    <scope>NUCLEOTIDE SEQUENCE [LARGE SCALE GENOMIC DNA]</scope>
    <source>
        <strain evidence="2 3">CBS 116634</strain>
    </source>
</reference>